<dbReference type="Gene3D" id="3.40.50.150">
    <property type="entry name" value="Vaccinia Virus protein VP39"/>
    <property type="match status" value="1"/>
</dbReference>
<name>A0A4Q1BM14_TREME</name>
<evidence type="ECO:0008006" key="3">
    <source>
        <dbReference type="Google" id="ProtNLM"/>
    </source>
</evidence>
<dbReference type="SUPFAM" id="SSF53335">
    <property type="entry name" value="S-adenosyl-L-methionine-dependent methyltransferases"/>
    <property type="match status" value="1"/>
</dbReference>
<gene>
    <name evidence="1" type="ORF">M231_03900</name>
</gene>
<evidence type="ECO:0000313" key="2">
    <source>
        <dbReference type="Proteomes" id="UP000289152"/>
    </source>
</evidence>
<dbReference type="EMBL" id="SDIL01000041">
    <property type="protein sequence ID" value="RXK38844.1"/>
    <property type="molecule type" value="Genomic_DNA"/>
</dbReference>
<sequence length="340" mass="37861">MSSVFASFSLLVLAVPVILVILPLFLPAHWSEPYSWWDPLILNRPLAGGEATTRWTNMGYWEGTEEFADANEQLARKLLDFSRARKGGNVLDLAHGAGESLALHLSQSPPPAYLGALTSNPSDTSLAQKMISERNLNTSTPIEWFTTSASFKPTSDIHHPLNPMRGYLGEPQTHLTRYEDEDETQQSSQDDVGPRKYDLIYILDAIYHFPPSLEGFIKSILPTLKSGGVVADTDILPPQNLNIVTRLSVARLFGVPVDNLRRDWDLETYKRVLQEIGYVGVEVEDWSDHVWSGISENLRKRRGVLGLLSRGFRSAERSGWKFVAVRAEAPEISGDAGEST</sequence>
<accession>A0A4Q1BM14</accession>
<dbReference type="Proteomes" id="UP000289152">
    <property type="component" value="Unassembled WGS sequence"/>
</dbReference>
<dbReference type="OrthoDB" id="61390at2759"/>
<dbReference type="InterPro" id="IPR029063">
    <property type="entry name" value="SAM-dependent_MTases_sf"/>
</dbReference>
<dbReference type="InParanoid" id="A0A4Q1BM14"/>
<reference evidence="1 2" key="1">
    <citation type="submission" date="2016-06" db="EMBL/GenBank/DDBJ databases">
        <title>Evolution of pathogenesis and genome organization in the Tremellales.</title>
        <authorList>
            <person name="Cuomo C."/>
            <person name="Litvintseva A."/>
            <person name="Heitman J."/>
            <person name="Chen Y."/>
            <person name="Sun S."/>
            <person name="Springer D."/>
            <person name="Dromer F."/>
            <person name="Young S."/>
            <person name="Zeng Q."/>
            <person name="Chapman S."/>
            <person name="Gujja S."/>
            <person name="Saif S."/>
            <person name="Birren B."/>
        </authorList>
    </citation>
    <scope>NUCLEOTIDE SEQUENCE [LARGE SCALE GENOMIC DNA]</scope>
    <source>
        <strain evidence="1 2">ATCC 28783</strain>
    </source>
</reference>
<dbReference type="AlphaFoldDB" id="A0A4Q1BM14"/>
<organism evidence="1 2">
    <name type="scientific">Tremella mesenterica</name>
    <name type="common">Jelly fungus</name>
    <dbReference type="NCBI Taxonomy" id="5217"/>
    <lineage>
        <taxon>Eukaryota</taxon>
        <taxon>Fungi</taxon>
        <taxon>Dikarya</taxon>
        <taxon>Basidiomycota</taxon>
        <taxon>Agaricomycotina</taxon>
        <taxon>Tremellomycetes</taxon>
        <taxon>Tremellales</taxon>
        <taxon>Tremellaceae</taxon>
        <taxon>Tremella</taxon>
    </lineage>
</organism>
<keyword evidence="2" id="KW-1185">Reference proteome</keyword>
<protein>
    <recommendedName>
        <fullName evidence="3">S-adenosyl-L-methionine-dependent methyltransferase</fullName>
    </recommendedName>
</protein>
<evidence type="ECO:0000313" key="1">
    <source>
        <dbReference type="EMBL" id="RXK38844.1"/>
    </source>
</evidence>
<comment type="caution">
    <text evidence="1">The sequence shown here is derived from an EMBL/GenBank/DDBJ whole genome shotgun (WGS) entry which is preliminary data.</text>
</comment>
<dbReference type="STRING" id="5217.A0A4Q1BM14"/>
<dbReference type="VEuPathDB" id="FungiDB:TREMEDRAFT_31011"/>
<proteinExistence type="predicted"/>
<dbReference type="Pfam" id="PF13489">
    <property type="entry name" value="Methyltransf_23"/>
    <property type="match status" value="1"/>
</dbReference>